<dbReference type="HOGENOM" id="CLU_017584_4_5_5"/>
<dbReference type="InterPro" id="IPR004839">
    <property type="entry name" value="Aminotransferase_I/II_large"/>
</dbReference>
<reference evidence="5 6" key="1">
    <citation type="journal article" date="2014" name="Genome Announc.">
        <title>Complete Genome Sequence of Hyphomicrobium nitrativorans Strain NL23, a Denitrifying Bacterium Isolated from Biofilm of a Methanol-Fed Denitrification System Treating Seawater at the Montreal Biodome.</title>
        <authorList>
            <person name="Martineau C."/>
            <person name="Villeneuve C."/>
            <person name="Mauffrey F."/>
            <person name="Villemur R."/>
        </authorList>
    </citation>
    <scope>NUCLEOTIDE SEQUENCE [LARGE SCALE GENOMIC DNA]</scope>
    <source>
        <strain evidence="5">NL23</strain>
    </source>
</reference>
<comment type="cofactor">
    <cofactor evidence="1">
        <name>pyridoxal 5'-phosphate</name>
        <dbReference type="ChEBI" id="CHEBI:597326"/>
    </cofactor>
</comment>
<dbReference type="PATRIC" id="fig|1029756.8.peg.1806"/>
<dbReference type="InterPro" id="IPR050881">
    <property type="entry name" value="LL-DAP_aminotransferase"/>
</dbReference>
<dbReference type="GO" id="GO:0030170">
    <property type="term" value="F:pyridoxal phosphate binding"/>
    <property type="evidence" value="ECO:0007669"/>
    <property type="project" value="InterPro"/>
</dbReference>
<feature type="domain" description="Aminotransferase class I/classII large" evidence="4">
    <location>
        <begin position="37"/>
        <end position="401"/>
    </location>
</feature>
<evidence type="ECO:0000259" key="4">
    <source>
        <dbReference type="Pfam" id="PF00155"/>
    </source>
</evidence>
<evidence type="ECO:0000313" key="6">
    <source>
        <dbReference type="Proteomes" id="UP000018542"/>
    </source>
</evidence>
<proteinExistence type="predicted"/>
<dbReference type="CDD" id="cd00609">
    <property type="entry name" value="AAT_like"/>
    <property type="match status" value="1"/>
</dbReference>
<dbReference type="InterPro" id="IPR015424">
    <property type="entry name" value="PyrdxlP-dep_Trfase"/>
</dbReference>
<dbReference type="InterPro" id="IPR015422">
    <property type="entry name" value="PyrdxlP-dep_Trfase_small"/>
</dbReference>
<keyword evidence="3 5" id="KW-0808">Transferase</keyword>
<sequence>MSVSLNFSSLADGTIVSPFSRLRTLLDGIPPGHERAIDLTLGEPRETMPPFVGAKLAEAEALLAKYPAIKGSDDLRQAIADWIGRRYGLPGFVDPAREILPCNGSREGLFYAAFPAVARKDLNGRRPAILMCNPYYQAYLGGALATGAEPVFLDATQETGHLPDLAALEADGDLLARTAAIYLCSPANPQGAVADETYIACALRIARDHDIMLFFDECYSEIYSGAPPAGALEVAAKTPERFRNLVVFNSLSKRSNLPGLRSGFMAGDAKFLENLFEVRNLIGPQMPGPVQHVSAAVWADEAHVAANRRAYVEKYDVADAVLGTRFGYRRPPGGFFLWLDTSQIGNGAHFALTLWKRFGVKVIPGAYLAQAGSRGTNPGETYVRVALVHDAGTIREALERFVHVSA</sequence>
<evidence type="ECO:0000256" key="2">
    <source>
        <dbReference type="ARBA" id="ARBA00022576"/>
    </source>
</evidence>
<protein>
    <submittedName>
        <fullName evidence="5">Diaminopimelate aminotransferase</fullName>
    </submittedName>
</protein>
<dbReference type="KEGG" id="hni:W911_08640"/>
<dbReference type="Proteomes" id="UP000018542">
    <property type="component" value="Chromosome"/>
</dbReference>
<dbReference type="RefSeq" id="WP_023787105.1">
    <property type="nucleotide sequence ID" value="NC_022997.1"/>
</dbReference>
<organism evidence="5 6">
    <name type="scientific">Hyphomicrobium nitrativorans NL23</name>
    <dbReference type="NCBI Taxonomy" id="1029756"/>
    <lineage>
        <taxon>Bacteria</taxon>
        <taxon>Pseudomonadati</taxon>
        <taxon>Pseudomonadota</taxon>
        <taxon>Alphaproteobacteria</taxon>
        <taxon>Hyphomicrobiales</taxon>
        <taxon>Hyphomicrobiaceae</taxon>
        <taxon>Hyphomicrobium</taxon>
    </lineage>
</organism>
<gene>
    <name evidence="5" type="ORF">W911_08640</name>
</gene>
<evidence type="ECO:0000313" key="5">
    <source>
        <dbReference type="EMBL" id="AHB48444.1"/>
    </source>
</evidence>
<keyword evidence="6" id="KW-1185">Reference proteome</keyword>
<dbReference type="AlphaFoldDB" id="V5SEQ8"/>
<evidence type="ECO:0000256" key="1">
    <source>
        <dbReference type="ARBA" id="ARBA00001933"/>
    </source>
</evidence>
<dbReference type="Pfam" id="PF00155">
    <property type="entry name" value="Aminotran_1_2"/>
    <property type="match status" value="1"/>
</dbReference>
<dbReference type="SUPFAM" id="SSF53383">
    <property type="entry name" value="PLP-dependent transferases"/>
    <property type="match status" value="1"/>
</dbReference>
<accession>V5SEQ8</accession>
<dbReference type="EMBL" id="CP006912">
    <property type="protein sequence ID" value="AHB48444.1"/>
    <property type="molecule type" value="Genomic_DNA"/>
</dbReference>
<name>V5SEQ8_9HYPH</name>
<dbReference type="InterPro" id="IPR015421">
    <property type="entry name" value="PyrdxlP-dep_Trfase_major"/>
</dbReference>
<dbReference type="PANTHER" id="PTHR42832:SF3">
    <property type="entry name" value="L-GLUTAMINE--4-(METHYLSULFANYL)-2-OXOBUTANOATE AMINOTRANSFERASE"/>
    <property type="match status" value="1"/>
</dbReference>
<dbReference type="STRING" id="1029756.W911_08640"/>
<dbReference type="GO" id="GO:0008483">
    <property type="term" value="F:transaminase activity"/>
    <property type="evidence" value="ECO:0007669"/>
    <property type="project" value="UniProtKB-KW"/>
</dbReference>
<evidence type="ECO:0000256" key="3">
    <source>
        <dbReference type="ARBA" id="ARBA00022679"/>
    </source>
</evidence>
<dbReference type="Gene3D" id="3.40.640.10">
    <property type="entry name" value="Type I PLP-dependent aspartate aminotransferase-like (Major domain)"/>
    <property type="match status" value="1"/>
</dbReference>
<dbReference type="OrthoDB" id="9813612at2"/>
<dbReference type="Gene3D" id="3.90.1150.10">
    <property type="entry name" value="Aspartate Aminotransferase, domain 1"/>
    <property type="match status" value="1"/>
</dbReference>
<keyword evidence="2 5" id="KW-0032">Aminotransferase</keyword>
<dbReference type="PANTHER" id="PTHR42832">
    <property type="entry name" value="AMINO ACID AMINOTRANSFERASE"/>
    <property type="match status" value="1"/>
</dbReference>